<sequence>MFVVLDDRSTVAGGYVACFEREGIAATAVEPSEFFEWFELINDQDVAVIEGFLLGTVSSRRQISARVRSRCRAPLIGLIEARALSETLELFSLGFDDVLAKPFHVREILARSGAIRRRMQITDECVDVGGIRIFFDGRDPIVNGEVLPLPRRERRILECLVLSRNTRITKTQIFNRVYGIFNDEIHENVIESHISRLRKRLKQKLGYDPIDSQRFLGYRLKDFALEDASHPVQGSAATSLTQGTDALLAPSIMRDEENVDGSLRSNDYQRLGDVCPV</sequence>
<gene>
    <name evidence="8" type="ORF">SAMN04488557_3049</name>
</gene>
<comment type="caution">
    <text evidence="4">Lacks conserved residue(s) required for the propagation of feature annotation.</text>
</comment>
<proteinExistence type="predicted"/>
<evidence type="ECO:0000256" key="1">
    <source>
        <dbReference type="ARBA" id="ARBA00023015"/>
    </source>
</evidence>
<dbReference type="RefSeq" id="WP_092868575.1">
    <property type="nucleotide sequence ID" value="NZ_FPCH01000003.1"/>
</dbReference>
<dbReference type="SUPFAM" id="SSF52172">
    <property type="entry name" value="CheY-like"/>
    <property type="match status" value="1"/>
</dbReference>
<dbReference type="Gene3D" id="6.10.250.690">
    <property type="match status" value="1"/>
</dbReference>
<dbReference type="PANTHER" id="PTHR48111:SF67">
    <property type="entry name" value="TRANSCRIPTIONAL REGULATORY PROTEIN TCTD"/>
    <property type="match status" value="1"/>
</dbReference>
<dbReference type="GO" id="GO:0000156">
    <property type="term" value="F:phosphorelay response regulator activity"/>
    <property type="evidence" value="ECO:0007669"/>
    <property type="project" value="TreeGrafter"/>
</dbReference>
<dbReference type="AlphaFoldDB" id="A0A1I7NRH4"/>
<dbReference type="InterPro" id="IPR016032">
    <property type="entry name" value="Sig_transdc_resp-reg_C-effctor"/>
</dbReference>
<organism evidence="8 9">
    <name type="scientific">Hyphomicrobium facile</name>
    <dbReference type="NCBI Taxonomy" id="51670"/>
    <lineage>
        <taxon>Bacteria</taxon>
        <taxon>Pseudomonadati</taxon>
        <taxon>Pseudomonadota</taxon>
        <taxon>Alphaproteobacteria</taxon>
        <taxon>Hyphomicrobiales</taxon>
        <taxon>Hyphomicrobiaceae</taxon>
        <taxon>Hyphomicrobium</taxon>
    </lineage>
</organism>
<dbReference type="InterPro" id="IPR001867">
    <property type="entry name" value="OmpR/PhoB-type_DNA-bd"/>
</dbReference>
<dbReference type="PROSITE" id="PS51755">
    <property type="entry name" value="OMPR_PHOB"/>
    <property type="match status" value="1"/>
</dbReference>
<evidence type="ECO:0000256" key="5">
    <source>
        <dbReference type="PROSITE-ProRule" id="PRU01091"/>
    </source>
</evidence>
<dbReference type="GO" id="GO:0005829">
    <property type="term" value="C:cytosol"/>
    <property type="evidence" value="ECO:0007669"/>
    <property type="project" value="TreeGrafter"/>
</dbReference>
<dbReference type="CDD" id="cd00383">
    <property type="entry name" value="trans_reg_C"/>
    <property type="match status" value="1"/>
</dbReference>
<accession>A0A1I7NRH4</accession>
<dbReference type="GO" id="GO:0000976">
    <property type="term" value="F:transcription cis-regulatory region binding"/>
    <property type="evidence" value="ECO:0007669"/>
    <property type="project" value="TreeGrafter"/>
</dbReference>
<feature type="domain" description="OmpR/PhoB-type" evidence="7">
    <location>
        <begin position="123"/>
        <end position="222"/>
    </location>
</feature>
<dbReference type="PROSITE" id="PS50110">
    <property type="entry name" value="RESPONSE_REGULATORY"/>
    <property type="match status" value="1"/>
</dbReference>
<dbReference type="Gene3D" id="1.10.10.10">
    <property type="entry name" value="Winged helix-like DNA-binding domain superfamily/Winged helix DNA-binding domain"/>
    <property type="match status" value="1"/>
</dbReference>
<evidence type="ECO:0000259" key="6">
    <source>
        <dbReference type="PROSITE" id="PS50110"/>
    </source>
</evidence>
<dbReference type="Proteomes" id="UP000199423">
    <property type="component" value="Unassembled WGS sequence"/>
</dbReference>
<reference evidence="9" key="1">
    <citation type="submission" date="2016-10" db="EMBL/GenBank/DDBJ databases">
        <authorList>
            <person name="Varghese N."/>
            <person name="Submissions S."/>
        </authorList>
    </citation>
    <scope>NUCLEOTIDE SEQUENCE [LARGE SCALE GENOMIC DNA]</scope>
    <source>
        <strain evidence="9">DSM 1565</strain>
    </source>
</reference>
<dbReference type="Pfam" id="PF00486">
    <property type="entry name" value="Trans_reg_C"/>
    <property type="match status" value="1"/>
</dbReference>
<dbReference type="GO" id="GO:0006355">
    <property type="term" value="P:regulation of DNA-templated transcription"/>
    <property type="evidence" value="ECO:0007669"/>
    <property type="project" value="InterPro"/>
</dbReference>
<evidence type="ECO:0000256" key="2">
    <source>
        <dbReference type="ARBA" id="ARBA00023125"/>
    </source>
</evidence>
<dbReference type="PANTHER" id="PTHR48111">
    <property type="entry name" value="REGULATOR OF RPOS"/>
    <property type="match status" value="1"/>
</dbReference>
<evidence type="ECO:0000256" key="3">
    <source>
        <dbReference type="ARBA" id="ARBA00023163"/>
    </source>
</evidence>
<evidence type="ECO:0000313" key="8">
    <source>
        <dbReference type="EMBL" id="SFV37215.1"/>
    </source>
</evidence>
<dbReference type="InterPro" id="IPR039420">
    <property type="entry name" value="WalR-like"/>
</dbReference>
<dbReference type="SUPFAM" id="SSF46894">
    <property type="entry name" value="C-terminal effector domain of the bipartite response regulators"/>
    <property type="match status" value="1"/>
</dbReference>
<evidence type="ECO:0000256" key="4">
    <source>
        <dbReference type="PROSITE-ProRule" id="PRU00169"/>
    </source>
</evidence>
<dbReference type="OrthoDB" id="9807846at2"/>
<keyword evidence="1" id="KW-0805">Transcription regulation</keyword>
<dbReference type="GO" id="GO:0032993">
    <property type="term" value="C:protein-DNA complex"/>
    <property type="evidence" value="ECO:0007669"/>
    <property type="project" value="TreeGrafter"/>
</dbReference>
<protein>
    <submittedName>
        <fullName evidence="8">DNA-binding response regulator, OmpR family, contains REC and winged-helix (WHTH) domain</fullName>
    </submittedName>
</protein>
<dbReference type="InterPro" id="IPR001789">
    <property type="entry name" value="Sig_transdc_resp-reg_receiver"/>
</dbReference>
<keyword evidence="2 5" id="KW-0238">DNA-binding</keyword>
<dbReference type="EMBL" id="FPCH01000003">
    <property type="protein sequence ID" value="SFV37215.1"/>
    <property type="molecule type" value="Genomic_DNA"/>
</dbReference>
<keyword evidence="9" id="KW-1185">Reference proteome</keyword>
<feature type="domain" description="Response regulatory" evidence="6">
    <location>
        <begin position="1"/>
        <end position="116"/>
    </location>
</feature>
<dbReference type="SMART" id="SM00862">
    <property type="entry name" value="Trans_reg_C"/>
    <property type="match status" value="1"/>
</dbReference>
<dbReference type="InterPro" id="IPR036388">
    <property type="entry name" value="WH-like_DNA-bd_sf"/>
</dbReference>
<feature type="DNA-binding region" description="OmpR/PhoB-type" evidence="5">
    <location>
        <begin position="123"/>
        <end position="222"/>
    </location>
</feature>
<evidence type="ECO:0000313" key="9">
    <source>
        <dbReference type="Proteomes" id="UP000199423"/>
    </source>
</evidence>
<dbReference type="InterPro" id="IPR011006">
    <property type="entry name" value="CheY-like_superfamily"/>
</dbReference>
<name>A0A1I7NRH4_9HYPH</name>
<keyword evidence="3" id="KW-0804">Transcription</keyword>
<dbReference type="STRING" id="51670.SAMN04488557_3049"/>
<evidence type="ECO:0000259" key="7">
    <source>
        <dbReference type="PROSITE" id="PS51755"/>
    </source>
</evidence>